<dbReference type="PANTHER" id="PTHR45632:SF3">
    <property type="entry name" value="KELCH-LIKE PROTEIN 32"/>
    <property type="match status" value="1"/>
</dbReference>
<accession>A0A226ELA2</accession>
<feature type="domain" description="BTB" evidence="4">
    <location>
        <begin position="75"/>
        <end position="151"/>
    </location>
</feature>
<dbReference type="InterPro" id="IPR011333">
    <property type="entry name" value="SKP1/BTB/POZ_sf"/>
</dbReference>
<proteinExistence type="predicted"/>
<dbReference type="InterPro" id="IPR000210">
    <property type="entry name" value="BTB/POZ_dom"/>
</dbReference>
<dbReference type="AlphaFoldDB" id="A0A226ELA2"/>
<reference evidence="5 6" key="1">
    <citation type="submission" date="2015-12" db="EMBL/GenBank/DDBJ databases">
        <title>The genome of Folsomia candida.</title>
        <authorList>
            <person name="Faddeeva A."/>
            <person name="Derks M.F."/>
            <person name="Anvar Y."/>
            <person name="Smit S."/>
            <person name="Van Straalen N."/>
            <person name="Roelofs D."/>
        </authorList>
    </citation>
    <scope>NUCLEOTIDE SEQUENCE [LARGE SCALE GENOMIC DNA]</scope>
    <source>
        <strain evidence="5 6">VU population</strain>
        <tissue evidence="5">Whole body</tissue>
    </source>
</reference>
<evidence type="ECO:0000313" key="6">
    <source>
        <dbReference type="Proteomes" id="UP000198287"/>
    </source>
</evidence>
<evidence type="ECO:0000259" key="4">
    <source>
        <dbReference type="PROSITE" id="PS50097"/>
    </source>
</evidence>
<evidence type="ECO:0000256" key="1">
    <source>
        <dbReference type="ARBA" id="ARBA00022441"/>
    </source>
</evidence>
<dbReference type="SUPFAM" id="SSF54695">
    <property type="entry name" value="POZ domain"/>
    <property type="match status" value="1"/>
</dbReference>
<dbReference type="Pfam" id="PF00651">
    <property type="entry name" value="BTB"/>
    <property type="match status" value="1"/>
</dbReference>
<dbReference type="Gene3D" id="3.30.710.10">
    <property type="entry name" value="Potassium Channel Kv1.1, Chain A"/>
    <property type="match status" value="1"/>
</dbReference>
<evidence type="ECO:0000313" key="5">
    <source>
        <dbReference type="EMBL" id="OXA58412.1"/>
    </source>
</evidence>
<dbReference type="Pfam" id="PF07707">
    <property type="entry name" value="BACK"/>
    <property type="match status" value="1"/>
</dbReference>
<dbReference type="Proteomes" id="UP000198287">
    <property type="component" value="Unassembled WGS sequence"/>
</dbReference>
<sequence length="666" mass="75126">MVKEETVKMYRRLANIFSKSRPPPFPSRIETSSSSSSEDEEQALRKSPPLKRKSEPLESALSPKRLKLPPPPPTADILFLVGEKREKIYANRQVLMKASPFFDSMLSTRWEGRCQKLSEIVLDLPSDVGVDFHGFVHFLMVLTSNQLDDTSLDMGIQILKLADFYDVLPLVKIAESFILSNLWYSNCVQLSLTTKLILRSNISKLAFQFFKKNFQSVIKVNGHQQMSEEMWSDLLNCDILSKEIRELDLFLALFEWKQFSPESRQAPFESLVQFIRFPVMKPSEFTKYVIPTKVLQSQDVIDILSYFSDNGSPLHPLPYLNPSPRSPQTIRIIKSGSELRSLLKNSSPADNFRIIQLLPGEYKIWKSFRLSPGLTLRGSGVDSTIIKSVHKTKYNSPTARIILAESTTVSNLTLKSSSSKKLQIHVTSSHAQLHNLYFEGSTLSISGRKNHFTGIIFNNNRNPSCPCVHLMVTSRNNELHRINITDSATGIKFEGEENTINTLFCTNVSTGIELHGQNQILKNIRFRKIPEIGDLNAFFAIKIYSSSNNYIANVECEGLVGYPRTYAVVMRSDDQNSMKNHFIKNCSAGRVVIIGNEHTLTNVNAAEGFSIRGICHKLLDCKGDKAEYSLGVDYDEVSSSGRGDEGGKGWFQSIVVEDCNFTLKEC</sequence>
<dbReference type="InterPro" id="IPR011705">
    <property type="entry name" value="BACK"/>
</dbReference>
<name>A0A226ELA2_FOLCA</name>
<dbReference type="EMBL" id="LNIX01000003">
    <property type="protein sequence ID" value="OXA58412.1"/>
    <property type="molecule type" value="Genomic_DNA"/>
</dbReference>
<dbReference type="SUPFAM" id="SSF51126">
    <property type="entry name" value="Pectin lyase-like"/>
    <property type="match status" value="1"/>
</dbReference>
<feature type="region of interest" description="Disordered" evidence="3">
    <location>
        <begin position="18"/>
        <end position="69"/>
    </location>
</feature>
<keyword evidence="1" id="KW-0880">Kelch repeat</keyword>
<keyword evidence="6" id="KW-1185">Reference proteome</keyword>
<evidence type="ECO:0000256" key="3">
    <source>
        <dbReference type="SAM" id="MobiDB-lite"/>
    </source>
</evidence>
<protein>
    <submittedName>
        <fullName evidence="5">Kelch-like protein 13</fullName>
    </submittedName>
</protein>
<dbReference type="SMART" id="SM00225">
    <property type="entry name" value="BTB"/>
    <property type="match status" value="1"/>
</dbReference>
<gene>
    <name evidence="5" type="ORF">Fcan01_06824</name>
</gene>
<organism evidence="5 6">
    <name type="scientific">Folsomia candida</name>
    <name type="common">Springtail</name>
    <dbReference type="NCBI Taxonomy" id="158441"/>
    <lineage>
        <taxon>Eukaryota</taxon>
        <taxon>Metazoa</taxon>
        <taxon>Ecdysozoa</taxon>
        <taxon>Arthropoda</taxon>
        <taxon>Hexapoda</taxon>
        <taxon>Collembola</taxon>
        <taxon>Entomobryomorpha</taxon>
        <taxon>Isotomoidea</taxon>
        <taxon>Isotomidae</taxon>
        <taxon>Proisotominae</taxon>
        <taxon>Folsomia</taxon>
    </lineage>
</organism>
<dbReference type="InterPro" id="IPR011050">
    <property type="entry name" value="Pectin_lyase_fold/virulence"/>
</dbReference>
<dbReference type="Gene3D" id="1.25.40.420">
    <property type="match status" value="1"/>
</dbReference>
<dbReference type="PANTHER" id="PTHR45632">
    <property type="entry name" value="LD33804P"/>
    <property type="match status" value="1"/>
</dbReference>
<keyword evidence="2" id="KW-0677">Repeat</keyword>
<dbReference type="PROSITE" id="PS50097">
    <property type="entry name" value="BTB"/>
    <property type="match status" value="1"/>
</dbReference>
<comment type="caution">
    <text evidence="5">The sequence shown here is derived from an EMBL/GenBank/DDBJ whole genome shotgun (WGS) entry which is preliminary data.</text>
</comment>
<evidence type="ECO:0000256" key="2">
    <source>
        <dbReference type="ARBA" id="ARBA00022737"/>
    </source>
</evidence>